<dbReference type="InterPro" id="IPR014982">
    <property type="entry name" value="GSCFA"/>
</dbReference>
<evidence type="ECO:0000259" key="1">
    <source>
        <dbReference type="Pfam" id="PF08885"/>
    </source>
</evidence>
<protein>
    <recommendedName>
        <fullName evidence="1">GSCFA domain-containing protein</fullName>
    </recommendedName>
</protein>
<dbReference type="Proteomes" id="UP000033684">
    <property type="component" value="Unassembled WGS sequence"/>
</dbReference>
<evidence type="ECO:0000313" key="2">
    <source>
        <dbReference type="EMBL" id="KJV07694.1"/>
    </source>
</evidence>
<evidence type="ECO:0000313" key="3">
    <source>
        <dbReference type="Proteomes" id="UP000033684"/>
    </source>
</evidence>
<reference evidence="3" key="1">
    <citation type="submission" date="2015-03" db="EMBL/GenBank/DDBJ databases">
        <title>Draft genome sequence of a novel methanotroph (Sn10-6) isolated from flooded ricefield rhizosphere in India.</title>
        <authorList>
            <person name="Pandit P.S."/>
            <person name="Pore S.D."/>
            <person name="Arora P."/>
            <person name="Kapse N.G."/>
            <person name="Dhakephalkar P.K."/>
            <person name="Rahalkar M.C."/>
        </authorList>
    </citation>
    <scope>NUCLEOTIDE SEQUENCE [LARGE SCALE GENOMIC DNA]</scope>
    <source>
        <strain evidence="3">Sn10-6</strain>
    </source>
</reference>
<comment type="caution">
    <text evidence="2">The sequence shown here is derived from an EMBL/GenBank/DDBJ whole genome shotgun (WGS) entry which is preliminary data.</text>
</comment>
<feature type="domain" description="GSCFA" evidence="1">
    <location>
        <begin position="34"/>
        <end position="301"/>
    </location>
</feature>
<name>A0A0F3IQ47_9GAMM</name>
<keyword evidence="3" id="KW-1185">Reference proteome</keyword>
<dbReference type="Pfam" id="PF08885">
    <property type="entry name" value="GSCFA"/>
    <property type="match status" value="1"/>
</dbReference>
<reference evidence="2 3" key="2">
    <citation type="journal article" date="2016" name="Microb. Ecol.">
        <title>Genome Characteristics of a Novel Type I Methanotroph (Sn10-6) Isolated from a Flooded Indian Rice Field.</title>
        <authorList>
            <person name="Rahalkar M.C."/>
            <person name="Pandit P.S."/>
            <person name="Dhakephalkar P.K."/>
            <person name="Pore S."/>
            <person name="Arora P."/>
            <person name="Kapse N."/>
        </authorList>
    </citation>
    <scope>NUCLEOTIDE SEQUENCE [LARGE SCALE GENOMIC DNA]</scope>
    <source>
        <strain evidence="2 3">Sn10-6</strain>
    </source>
</reference>
<gene>
    <name evidence="2" type="ORF">VZ94_02855</name>
</gene>
<organism evidence="2 3">
    <name type="scientific">Methylocucumis oryzae</name>
    <dbReference type="NCBI Taxonomy" id="1632867"/>
    <lineage>
        <taxon>Bacteria</taxon>
        <taxon>Pseudomonadati</taxon>
        <taxon>Pseudomonadota</taxon>
        <taxon>Gammaproteobacteria</taxon>
        <taxon>Methylococcales</taxon>
        <taxon>Methylococcaceae</taxon>
        <taxon>Methylocucumis</taxon>
    </lineage>
</organism>
<sequence length="307" mass="35451">MSSDSRSASTRIFDGFYEPKNIALKQKFSRDVSIFTMGSCFARELESAFSADGFNILSMDNESLQQADFVDKSKGVPTSGFFHRYNIPAMLQEFQRSFGEINFIEESSLLVESQAEHFVDLNYSDNTTRLNLQGALQRREVGKRLVQRAAKADIIILTLGLTEAWLYKPDNLYANTVPADYLIKHRHDFEFVQVSYDDNLAMLERLYSLLCKHHATGNFNLILTVSPVPLRHTFSQEDIVIANMYAKSTLRTVATEFLKGKDNVTYFPSYEIAMYSHRDLVWRPDRVHINKECVRFIIQVFRNNYIE</sequence>
<dbReference type="PATRIC" id="fig|1632867.3.peg.2436"/>
<accession>A0A0F3IQ47</accession>
<dbReference type="AlphaFoldDB" id="A0A0F3IQ47"/>
<dbReference type="EMBL" id="LAJX01000021">
    <property type="protein sequence ID" value="KJV07694.1"/>
    <property type="molecule type" value="Genomic_DNA"/>
</dbReference>
<proteinExistence type="predicted"/>